<comment type="caution">
    <text evidence="2">The sequence shown here is derived from an EMBL/GenBank/DDBJ whole genome shotgun (WGS) entry which is preliminary data.</text>
</comment>
<organism evidence="2 3">
    <name type="scientific">Rousettus aegyptiacus</name>
    <name type="common">Egyptian fruit bat</name>
    <name type="synonym">Pteropus aegyptiacus</name>
    <dbReference type="NCBI Taxonomy" id="9407"/>
    <lineage>
        <taxon>Eukaryota</taxon>
        <taxon>Metazoa</taxon>
        <taxon>Chordata</taxon>
        <taxon>Craniata</taxon>
        <taxon>Vertebrata</taxon>
        <taxon>Euteleostomi</taxon>
        <taxon>Mammalia</taxon>
        <taxon>Eutheria</taxon>
        <taxon>Laurasiatheria</taxon>
        <taxon>Chiroptera</taxon>
        <taxon>Yinpterochiroptera</taxon>
        <taxon>Pteropodoidea</taxon>
        <taxon>Pteropodidae</taxon>
        <taxon>Rousettinae</taxon>
        <taxon>Rousettus</taxon>
    </lineage>
</organism>
<keyword evidence="1" id="KW-0732">Signal</keyword>
<evidence type="ECO:0000313" key="2">
    <source>
        <dbReference type="EMBL" id="KAF6506193.1"/>
    </source>
</evidence>
<feature type="chain" id="PRO_5029475093" evidence="1">
    <location>
        <begin position="25"/>
        <end position="133"/>
    </location>
</feature>
<feature type="signal peptide" evidence="1">
    <location>
        <begin position="1"/>
        <end position="24"/>
    </location>
</feature>
<keyword evidence="3" id="KW-1185">Reference proteome</keyword>
<name>A0A7J8KBD2_ROUAE</name>
<dbReference type="EMBL" id="JACASE010000001">
    <property type="protein sequence ID" value="KAF6506193.1"/>
    <property type="molecule type" value="Genomic_DNA"/>
</dbReference>
<reference evidence="2 3" key="1">
    <citation type="journal article" date="2020" name="Nature">
        <title>Six reference-quality genomes reveal evolution of bat adaptations.</title>
        <authorList>
            <person name="Jebb D."/>
            <person name="Huang Z."/>
            <person name="Pippel M."/>
            <person name="Hughes G.M."/>
            <person name="Lavrichenko K."/>
            <person name="Devanna P."/>
            <person name="Winkler S."/>
            <person name="Jermiin L.S."/>
            <person name="Skirmuntt E.C."/>
            <person name="Katzourakis A."/>
            <person name="Burkitt-Gray L."/>
            <person name="Ray D.A."/>
            <person name="Sullivan K.A.M."/>
            <person name="Roscito J.G."/>
            <person name="Kirilenko B.M."/>
            <person name="Davalos L.M."/>
            <person name="Corthals A.P."/>
            <person name="Power M.L."/>
            <person name="Jones G."/>
            <person name="Ransome R.D."/>
            <person name="Dechmann D.K.N."/>
            <person name="Locatelli A.G."/>
            <person name="Puechmaille S.J."/>
            <person name="Fedrigo O."/>
            <person name="Jarvis E.D."/>
            <person name="Hiller M."/>
            <person name="Vernes S.C."/>
            <person name="Myers E.W."/>
            <person name="Teeling E.C."/>
        </authorList>
    </citation>
    <scope>NUCLEOTIDE SEQUENCE [LARGE SCALE GENOMIC DNA]</scope>
    <source>
        <strain evidence="2">MRouAeg1</strain>
        <tissue evidence="2">Muscle</tissue>
    </source>
</reference>
<dbReference type="AlphaFoldDB" id="A0A7J8KBD2"/>
<accession>A0A7J8KBD2</accession>
<evidence type="ECO:0000256" key="1">
    <source>
        <dbReference type="SAM" id="SignalP"/>
    </source>
</evidence>
<protein>
    <submittedName>
        <fullName evidence="2">Uncharacterized protein</fullName>
    </submittedName>
</protein>
<sequence>MSLAYAMHCLNLVTVIHMLHTLLGGSSRLIFNIYLDTLSIHWPFNFLTPSPRICLLFYLNPHSHCHILDLIITNNGSIISTFNILFSPSTTSNIPTHSILSHSLDSLDSMVHYYIHFLHTLSSLPCSHVMLWI</sequence>
<gene>
    <name evidence="2" type="ORF">HJG63_007997</name>
</gene>
<dbReference type="Proteomes" id="UP000593571">
    <property type="component" value="Unassembled WGS sequence"/>
</dbReference>
<proteinExistence type="predicted"/>
<evidence type="ECO:0000313" key="3">
    <source>
        <dbReference type="Proteomes" id="UP000593571"/>
    </source>
</evidence>